<dbReference type="PANTHER" id="PTHR43747:SF5">
    <property type="entry name" value="FAD-BINDING DOMAIN-CONTAINING PROTEIN"/>
    <property type="match status" value="1"/>
</dbReference>
<protein>
    <submittedName>
        <fullName evidence="4">FAD-dependent oxidoreductase</fullName>
    </submittedName>
</protein>
<feature type="domain" description="FAD-binding" evidence="3">
    <location>
        <begin position="3"/>
        <end position="180"/>
    </location>
</feature>
<evidence type="ECO:0000259" key="3">
    <source>
        <dbReference type="Pfam" id="PF01494"/>
    </source>
</evidence>
<evidence type="ECO:0000256" key="2">
    <source>
        <dbReference type="ARBA" id="ARBA00038396"/>
    </source>
</evidence>
<dbReference type="EMBL" id="JAJNBZ010000026">
    <property type="protein sequence ID" value="MCE5172274.1"/>
    <property type="molecule type" value="Genomic_DNA"/>
</dbReference>
<comment type="caution">
    <text evidence="4">The sequence shown here is derived from an EMBL/GenBank/DDBJ whole genome shotgun (WGS) entry which is preliminary data.</text>
</comment>
<sequence length="339" mass="37959">MNRVDVAIIGGGPAGAATAIFCAESGLSVAIIESASFPRDRPGESLHPGIEPLLKRLGVDGKIREANFVRHEGHWTKWDADWCFVPFGADDTGPWRGFQAWRADFDAIMIQRAAELGVQMYQPCRAIRPIVERKRVSGLVTSEGELRSSWVVDAAGGHHWLARKLGLPIKKYSPRLIVRYGYVTGQCPTRDHAPVMESDSRGWTWTAKVRPNVYQWTRLDLVQDCASEQVAIPKEYEGMSVLGRIKGVDVTWRKVKKPAGPGYWLVGDAAFILDPASSHGVLKAIMSGMMTAHHITGIATGSFDEKTAFRAYQHWLGDWFHHDRDRLEEFYRLLPCYSN</sequence>
<keyword evidence="5" id="KW-1185">Reference proteome</keyword>
<gene>
    <name evidence="4" type="ORF">LQV63_23630</name>
</gene>
<dbReference type="Gene3D" id="3.50.50.60">
    <property type="entry name" value="FAD/NAD(P)-binding domain"/>
    <property type="match status" value="1"/>
</dbReference>
<keyword evidence="1" id="KW-0560">Oxidoreductase</keyword>
<accession>A0ABS8YM63</accession>
<dbReference type="InterPro" id="IPR036188">
    <property type="entry name" value="FAD/NAD-bd_sf"/>
</dbReference>
<dbReference type="InterPro" id="IPR050816">
    <property type="entry name" value="Flavin-dep_Halogenase_NPB"/>
</dbReference>
<name>A0ABS8YM63_9BACL</name>
<proteinExistence type="inferred from homology"/>
<dbReference type="Pfam" id="PF01494">
    <property type="entry name" value="FAD_binding_3"/>
    <property type="match status" value="1"/>
</dbReference>
<dbReference type="PRINTS" id="PR00420">
    <property type="entry name" value="RNGMNOXGNASE"/>
</dbReference>
<evidence type="ECO:0000313" key="4">
    <source>
        <dbReference type="EMBL" id="MCE5172274.1"/>
    </source>
</evidence>
<evidence type="ECO:0000313" key="5">
    <source>
        <dbReference type="Proteomes" id="UP001199916"/>
    </source>
</evidence>
<dbReference type="PANTHER" id="PTHR43747">
    <property type="entry name" value="FAD-BINDING PROTEIN"/>
    <property type="match status" value="1"/>
</dbReference>
<reference evidence="4 5" key="1">
    <citation type="submission" date="2021-11" db="EMBL/GenBank/DDBJ databases">
        <title>Draft genome sequence of Paenibacillus profundus YoMME, a new Gram-positive bacteria with exoelectrogenic properties.</title>
        <authorList>
            <person name="Hubenova Y."/>
            <person name="Hubenova E."/>
            <person name="Manasiev Y."/>
            <person name="Peykov S."/>
            <person name="Mitov M."/>
        </authorList>
    </citation>
    <scope>NUCLEOTIDE SEQUENCE [LARGE SCALE GENOMIC DNA]</scope>
    <source>
        <strain evidence="4 5">YoMME</strain>
    </source>
</reference>
<dbReference type="SUPFAM" id="SSF51905">
    <property type="entry name" value="FAD/NAD(P)-binding domain"/>
    <property type="match status" value="1"/>
</dbReference>
<comment type="similarity">
    <text evidence="2">Belongs to the flavin-dependent halogenase family. Bacterial tryptophan halogenase subfamily.</text>
</comment>
<dbReference type="InterPro" id="IPR002938">
    <property type="entry name" value="FAD-bd"/>
</dbReference>
<evidence type="ECO:0000256" key="1">
    <source>
        <dbReference type="ARBA" id="ARBA00023002"/>
    </source>
</evidence>
<dbReference type="Proteomes" id="UP001199916">
    <property type="component" value="Unassembled WGS sequence"/>
</dbReference>
<dbReference type="RefSeq" id="WP_019421108.1">
    <property type="nucleotide sequence ID" value="NZ_JAJNBZ010000026.1"/>
</dbReference>
<organism evidence="4 5">
    <name type="scientific">Paenibacillus profundus</name>
    <dbReference type="NCBI Taxonomy" id="1173085"/>
    <lineage>
        <taxon>Bacteria</taxon>
        <taxon>Bacillati</taxon>
        <taxon>Bacillota</taxon>
        <taxon>Bacilli</taxon>
        <taxon>Bacillales</taxon>
        <taxon>Paenibacillaceae</taxon>
        <taxon>Paenibacillus</taxon>
    </lineage>
</organism>